<comment type="subcellular location">
    <subcellularLocation>
        <location evidence="1">Membrane</location>
    </subcellularLocation>
</comment>
<feature type="transmembrane region" description="Helical" evidence="9">
    <location>
        <begin position="416"/>
        <end position="436"/>
    </location>
</feature>
<evidence type="ECO:0000256" key="8">
    <source>
        <dbReference type="ARBA" id="ARBA00023136"/>
    </source>
</evidence>
<dbReference type="PROSITE" id="PS50939">
    <property type="entry name" value="CYTOCHROME_B561"/>
    <property type="match status" value="1"/>
</dbReference>
<keyword evidence="13" id="KW-1185">Reference proteome</keyword>
<keyword evidence="2" id="KW-0880">Kelch repeat</keyword>
<evidence type="ECO:0000256" key="7">
    <source>
        <dbReference type="ARBA" id="ARBA00022989"/>
    </source>
</evidence>
<sequence length="520" mass="57669">MKSIFILIYIFPFVQNQLIWQLVHKGDGNSPSPRRDCGIGFIQSLKKIVLFGGRGGDGILGDTWIYHTTSKTWREIKTSGPSRRFSFVSGVFGQLYCLTTGEGTSKVVFNDVWCFDLSTEIWTKQTPINEPPSGRYGSVGGISNNQLYLSHGFDKGRRFADTLYFDLISNQWVKLHKDGHSYSPNYPHARCLSGGCILESQLFIYGGCLKGGGAGGPCPAGDSWTFNINDREWTKLPGCASPRTYPAMAPLSSETVILFGGDESSNQVLIGSDSPTDQVAVYDVGRKEWNLRKVVGSIPDRRIGPALTHSGNGVYMFGGSSSNNNLYFLSGNYISSPISESCNQPFFNLIALHGIFMFIGWGVCLQAGAFIARYFRHKDPLWFKIHRILQIVGLLTATAGFICGILSAGLHAFPHGIIGFLVHLIGLQQFTAFCRPHKSVDSKTPKKRVIWENFHRWLGRVCLLFALINCALGLFLALAAKGLYIAFLFYFATVITAYVIAEVRLRWTNKSQVTNSNKEQ</sequence>
<dbReference type="Proteomes" id="UP000549394">
    <property type="component" value="Unassembled WGS sequence"/>
</dbReference>
<feature type="signal peptide" evidence="10">
    <location>
        <begin position="1"/>
        <end position="16"/>
    </location>
</feature>
<feature type="chain" id="PRO_5029904790" description="Cytochrome b561 domain-containing protein" evidence="10">
    <location>
        <begin position="17"/>
        <end position="520"/>
    </location>
</feature>
<dbReference type="AlphaFoldDB" id="A0A7I8VGL9"/>
<proteinExistence type="predicted"/>
<dbReference type="InterPro" id="IPR006593">
    <property type="entry name" value="Cyt_b561/ferric_Rdtase_TM"/>
</dbReference>
<comment type="caution">
    <text evidence="12">The sequence shown here is derived from an EMBL/GenBank/DDBJ whole genome shotgun (WGS) entry which is preliminary data.</text>
</comment>
<evidence type="ECO:0000256" key="6">
    <source>
        <dbReference type="ARBA" id="ARBA00022982"/>
    </source>
</evidence>
<evidence type="ECO:0000313" key="12">
    <source>
        <dbReference type="EMBL" id="CAD5115323.1"/>
    </source>
</evidence>
<dbReference type="OrthoDB" id="2419613at2759"/>
<accession>A0A7I8VGL9</accession>
<dbReference type="PANTHER" id="PTHR46228">
    <property type="entry name" value="KELCH DOMAIN-CONTAINING PROTEIN"/>
    <property type="match status" value="1"/>
</dbReference>
<keyword evidence="7 9" id="KW-1133">Transmembrane helix</keyword>
<evidence type="ECO:0000256" key="10">
    <source>
        <dbReference type="SAM" id="SignalP"/>
    </source>
</evidence>
<keyword evidence="6" id="KW-0249">Electron transport</keyword>
<dbReference type="PANTHER" id="PTHR46228:SF2">
    <property type="entry name" value="KELCH REPEAT PROTEIN (AFU_ORTHOLOGUE AFUA_4G14350)"/>
    <property type="match status" value="1"/>
</dbReference>
<feature type="transmembrane region" description="Helical" evidence="9">
    <location>
        <begin position="483"/>
        <end position="501"/>
    </location>
</feature>
<gene>
    <name evidence="12" type="ORF">DGYR_LOCUS4074</name>
</gene>
<protein>
    <recommendedName>
        <fullName evidence="11">Cytochrome b561 domain-containing protein</fullName>
    </recommendedName>
</protein>
<keyword evidence="5" id="KW-0677">Repeat</keyword>
<dbReference type="CDD" id="cd08760">
    <property type="entry name" value="Cyt_b561_FRRS1_like"/>
    <property type="match status" value="1"/>
</dbReference>
<dbReference type="Gene3D" id="2.120.10.80">
    <property type="entry name" value="Kelch-type beta propeller"/>
    <property type="match status" value="2"/>
</dbReference>
<evidence type="ECO:0000313" key="13">
    <source>
        <dbReference type="Proteomes" id="UP000549394"/>
    </source>
</evidence>
<dbReference type="SMART" id="SM00665">
    <property type="entry name" value="B561"/>
    <property type="match status" value="1"/>
</dbReference>
<evidence type="ECO:0000256" key="9">
    <source>
        <dbReference type="SAM" id="Phobius"/>
    </source>
</evidence>
<organism evidence="12 13">
    <name type="scientific">Dimorphilus gyrociliatus</name>
    <dbReference type="NCBI Taxonomy" id="2664684"/>
    <lineage>
        <taxon>Eukaryota</taxon>
        <taxon>Metazoa</taxon>
        <taxon>Spiralia</taxon>
        <taxon>Lophotrochozoa</taxon>
        <taxon>Annelida</taxon>
        <taxon>Polychaeta</taxon>
        <taxon>Polychaeta incertae sedis</taxon>
        <taxon>Dinophilidae</taxon>
        <taxon>Dimorphilus</taxon>
    </lineage>
</organism>
<evidence type="ECO:0000256" key="1">
    <source>
        <dbReference type="ARBA" id="ARBA00004370"/>
    </source>
</evidence>
<dbReference type="Pfam" id="PF24681">
    <property type="entry name" value="Kelch_KLHDC2_KLHL20_DRC7"/>
    <property type="match status" value="1"/>
</dbReference>
<evidence type="ECO:0000256" key="3">
    <source>
        <dbReference type="ARBA" id="ARBA00022448"/>
    </source>
</evidence>
<name>A0A7I8VGL9_9ANNE</name>
<dbReference type="EMBL" id="CAJFCJ010000006">
    <property type="protein sequence ID" value="CAD5115323.1"/>
    <property type="molecule type" value="Genomic_DNA"/>
</dbReference>
<dbReference type="GO" id="GO:0016020">
    <property type="term" value="C:membrane"/>
    <property type="evidence" value="ECO:0007669"/>
    <property type="project" value="UniProtKB-SubCell"/>
</dbReference>
<dbReference type="Gene3D" id="1.20.120.1770">
    <property type="match status" value="1"/>
</dbReference>
<evidence type="ECO:0000256" key="5">
    <source>
        <dbReference type="ARBA" id="ARBA00022737"/>
    </source>
</evidence>
<feature type="transmembrane region" description="Helical" evidence="9">
    <location>
        <begin position="346"/>
        <end position="375"/>
    </location>
</feature>
<evidence type="ECO:0000259" key="11">
    <source>
        <dbReference type="PROSITE" id="PS50939"/>
    </source>
</evidence>
<evidence type="ECO:0000256" key="2">
    <source>
        <dbReference type="ARBA" id="ARBA00022441"/>
    </source>
</evidence>
<keyword evidence="3" id="KW-0813">Transport</keyword>
<feature type="transmembrane region" description="Helical" evidence="9">
    <location>
        <begin position="387"/>
        <end position="410"/>
    </location>
</feature>
<dbReference type="SUPFAM" id="SSF117281">
    <property type="entry name" value="Kelch motif"/>
    <property type="match status" value="1"/>
</dbReference>
<keyword evidence="4 9" id="KW-0812">Transmembrane</keyword>
<keyword evidence="10" id="KW-0732">Signal</keyword>
<evidence type="ECO:0000256" key="4">
    <source>
        <dbReference type="ARBA" id="ARBA00022692"/>
    </source>
</evidence>
<dbReference type="SUPFAM" id="SSF50965">
    <property type="entry name" value="Galactose oxidase, central domain"/>
    <property type="match status" value="1"/>
</dbReference>
<dbReference type="InterPro" id="IPR011043">
    <property type="entry name" value="Gal_Oxase/kelch_b-propeller"/>
</dbReference>
<dbReference type="InterPro" id="IPR015915">
    <property type="entry name" value="Kelch-typ_b-propeller"/>
</dbReference>
<feature type="transmembrane region" description="Helical" evidence="9">
    <location>
        <begin position="457"/>
        <end position="477"/>
    </location>
</feature>
<keyword evidence="8 9" id="KW-0472">Membrane</keyword>
<reference evidence="12 13" key="1">
    <citation type="submission" date="2020-08" db="EMBL/GenBank/DDBJ databases">
        <authorList>
            <person name="Hejnol A."/>
        </authorList>
    </citation>
    <scope>NUCLEOTIDE SEQUENCE [LARGE SCALE GENOMIC DNA]</scope>
</reference>
<feature type="domain" description="Cytochrome b561" evidence="11">
    <location>
        <begin position="314"/>
        <end position="511"/>
    </location>
</feature>